<dbReference type="AlphaFoldDB" id="A0AA38UY94"/>
<reference evidence="1" key="1">
    <citation type="submission" date="2022-08" db="EMBL/GenBank/DDBJ databases">
        <authorList>
            <consortium name="DOE Joint Genome Institute"/>
            <person name="Min B."/>
            <person name="Riley R."/>
            <person name="Sierra-Patev S."/>
            <person name="Naranjo-Ortiz M."/>
            <person name="Looney B."/>
            <person name="Konkel Z."/>
            <person name="Slot J.C."/>
            <person name="Sakamoto Y."/>
            <person name="Steenwyk J.L."/>
            <person name="Rokas A."/>
            <person name="Carro J."/>
            <person name="Camarero S."/>
            <person name="Ferreira P."/>
            <person name="Molpeceres G."/>
            <person name="Ruiz-Duenas F.J."/>
            <person name="Serrano A."/>
            <person name="Henrissat B."/>
            <person name="Drula E."/>
            <person name="Hughes K.W."/>
            <person name="Mata J.L."/>
            <person name="Ishikawa N.K."/>
            <person name="Vargas-Isla R."/>
            <person name="Ushijima S."/>
            <person name="Smith C.A."/>
            <person name="Ahrendt S."/>
            <person name="Andreopoulos W."/>
            <person name="He G."/>
            <person name="Labutti K."/>
            <person name="Lipzen A."/>
            <person name="Ng V."/>
            <person name="Sandor L."/>
            <person name="Barry K."/>
            <person name="Martinez A.T."/>
            <person name="Xiao Y."/>
            <person name="Gibbons J.G."/>
            <person name="Terashima K."/>
            <person name="Hibbett D.S."/>
            <person name="Grigoriev I.V."/>
        </authorList>
    </citation>
    <scope>NUCLEOTIDE SEQUENCE</scope>
    <source>
        <strain evidence="1">TFB7829</strain>
    </source>
</reference>
<evidence type="ECO:0000313" key="2">
    <source>
        <dbReference type="Proteomes" id="UP001163850"/>
    </source>
</evidence>
<organism evidence="1 2">
    <name type="scientific">Lentinula detonsa</name>
    <dbReference type="NCBI Taxonomy" id="2804962"/>
    <lineage>
        <taxon>Eukaryota</taxon>
        <taxon>Fungi</taxon>
        <taxon>Dikarya</taxon>
        <taxon>Basidiomycota</taxon>
        <taxon>Agaricomycotina</taxon>
        <taxon>Agaricomycetes</taxon>
        <taxon>Agaricomycetidae</taxon>
        <taxon>Agaricales</taxon>
        <taxon>Marasmiineae</taxon>
        <taxon>Omphalotaceae</taxon>
        <taxon>Lentinula</taxon>
    </lineage>
</organism>
<name>A0AA38UY94_9AGAR</name>
<comment type="caution">
    <text evidence="1">The sequence shown here is derived from an EMBL/GenBank/DDBJ whole genome shotgun (WGS) entry which is preliminary data.</text>
</comment>
<accession>A0AA38UY94</accession>
<proteinExistence type="predicted"/>
<evidence type="ECO:0000313" key="1">
    <source>
        <dbReference type="EMBL" id="KAJ3989337.1"/>
    </source>
</evidence>
<dbReference type="EMBL" id="MU801899">
    <property type="protein sequence ID" value="KAJ3989337.1"/>
    <property type="molecule type" value="Genomic_DNA"/>
</dbReference>
<gene>
    <name evidence="1" type="ORF">F5890DRAFT_1487053</name>
</gene>
<dbReference type="Proteomes" id="UP001163850">
    <property type="component" value="Unassembled WGS sequence"/>
</dbReference>
<sequence>MMACINAGSSDHLLYIHRQDRLAGQICYPHTMILSLRSLCAAFLLWTSCSVIAMPVEVKDTVDQDKTVFFVNLARKLDGKVIDRSIPLKLNPNYSVFQSTGSPSERSPEEWLIEIGSFSWQAEQSPNGLLKAVRIKEAQSSQQALVIGKVVFNSRDHQRRILDDLVNIQPGGKFEYTKQIIERLRSARVWKELGGYKEFESMYEQVEVPI</sequence>
<protein>
    <submittedName>
        <fullName evidence="1">Uncharacterized protein</fullName>
    </submittedName>
</protein>